<reference evidence="2" key="2">
    <citation type="journal article" date="2015" name="Data Brief">
        <title>Shoot transcriptome of the giant reed, Arundo donax.</title>
        <authorList>
            <person name="Barrero R.A."/>
            <person name="Guerrero F.D."/>
            <person name="Moolhuijzen P."/>
            <person name="Goolsby J.A."/>
            <person name="Tidwell J."/>
            <person name="Bellgard S.E."/>
            <person name="Bellgard M.I."/>
        </authorList>
    </citation>
    <scope>NUCLEOTIDE SEQUENCE</scope>
    <source>
        <tissue evidence="2">Shoot tissue taken approximately 20 cm above the soil surface</tissue>
    </source>
</reference>
<evidence type="ECO:0000256" key="1">
    <source>
        <dbReference type="SAM" id="MobiDB-lite"/>
    </source>
</evidence>
<reference evidence="2" key="1">
    <citation type="submission" date="2014-09" db="EMBL/GenBank/DDBJ databases">
        <authorList>
            <person name="Magalhaes I.L.F."/>
            <person name="Oliveira U."/>
            <person name="Santos F.R."/>
            <person name="Vidigal T.H.D.A."/>
            <person name="Brescovit A.D."/>
            <person name="Santos A.J."/>
        </authorList>
    </citation>
    <scope>NUCLEOTIDE SEQUENCE</scope>
    <source>
        <tissue evidence="2">Shoot tissue taken approximately 20 cm above the soil surface</tissue>
    </source>
</reference>
<proteinExistence type="predicted"/>
<sequence length="54" mass="5864">MARPNLSGLPSLELPRLVTSEDEFEKLMPPVLPETSRSCPAHSASNPTTLCRGE</sequence>
<organism evidence="2">
    <name type="scientific">Arundo donax</name>
    <name type="common">Giant reed</name>
    <name type="synonym">Donax arundinaceus</name>
    <dbReference type="NCBI Taxonomy" id="35708"/>
    <lineage>
        <taxon>Eukaryota</taxon>
        <taxon>Viridiplantae</taxon>
        <taxon>Streptophyta</taxon>
        <taxon>Embryophyta</taxon>
        <taxon>Tracheophyta</taxon>
        <taxon>Spermatophyta</taxon>
        <taxon>Magnoliopsida</taxon>
        <taxon>Liliopsida</taxon>
        <taxon>Poales</taxon>
        <taxon>Poaceae</taxon>
        <taxon>PACMAD clade</taxon>
        <taxon>Arundinoideae</taxon>
        <taxon>Arundineae</taxon>
        <taxon>Arundo</taxon>
    </lineage>
</organism>
<protein>
    <submittedName>
        <fullName evidence="2">Uncharacterized protein</fullName>
    </submittedName>
</protein>
<feature type="compositionally biased region" description="Polar residues" evidence="1">
    <location>
        <begin position="35"/>
        <end position="54"/>
    </location>
</feature>
<feature type="region of interest" description="Disordered" evidence="1">
    <location>
        <begin position="31"/>
        <end position="54"/>
    </location>
</feature>
<dbReference type="EMBL" id="GBRH01240477">
    <property type="protein sequence ID" value="JAD57418.1"/>
    <property type="molecule type" value="Transcribed_RNA"/>
</dbReference>
<accession>A0A0A9B5I1</accession>
<name>A0A0A9B5I1_ARUDO</name>
<dbReference type="AlphaFoldDB" id="A0A0A9B5I1"/>
<evidence type="ECO:0000313" key="2">
    <source>
        <dbReference type="EMBL" id="JAD57418.1"/>
    </source>
</evidence>